<dbReference type="STRING" id="398767.Glov_1645"/>
<protein>
    <recommendedName>
        <fullName evidence="3">Big-1 domain-containing protein</fullName>
    </recommendedName>
</protein>
<reference evidence="1 2" key="1">
    <citation type="submission" date="2008-05" db="EMBL/GenBank/DDBJ databases">
        <title>Complete sequence of chromosome of Geobacter lovleyi SZ.</title>
        <authorList>
            <consortium name="US DOE Joint Genome Institute"/>
            <person name="Lucas S."/>
            <person name="Copeland A."/>
            <person name="Lapidus A."/>
            <person name="Glavina del Rio T."/>
            <person name="Dalin E."/>
            <person name="Tice H."/>
            <person name="Bruce D."/>
            <person name="Goodwin L."/>
            <person name="Pitluck S."/>
            <person name="Chertkov O."/>
            <person name="Meincke L."/>
            <person name="Brettin T."/>
            <person name="Detter J.C."/>
            <person name="Han C."/>
            <person name="Tapia R."/>
            <person name="Kuske C.R."/>
            <person name="Schmutz J."/>
            <person name="Larimer F."/>
            <person name="Land M."/>
            <person name="Hauser L."/>
            <person name="Kyrpides N."/>
            <person name="Mikhailova N."/>
            <person name="Sung Y."/>
            <person name="Fletcher K.E."/>
            <person name="Ritalahti K.M."/>
            <person name="Loeffler F.E."/>
            <person name="Richardson P."/>
        </authorList>
    </citation>
    <scope>NUCLEOTIDE SEQUENCE [LARGE SCALE GENOMIC DNA]</scope>
    <source>
        <strain evidence="2">ATCC BAA-1151 / DSM 17278 / SZ</strain>
    </source>
</reference>
<keyword evidence="2" id="KW-1185">Reference proteome</keyword>
<dbReference type="InterPro" id="IPR013783">
    <property type="entry name" value="Ig-like_fold"/>
</dbReference>
<name>B3E9T5_TRIL1</name>
<dbReference type="RefSeq" id="WP_012469703.1">
    <property type="nucleotide sequence ID" value="NC_010814.1"/>
</dbReference>
<dbReference type="KEGG" id="glo:Glov_1645"/>
<dbReference type="PROSITE" id="PS51257">
    <property type="entry name" value="PROKAR_LIPOPROTEIN"/>
    <property type="match status" value="1"/>
</dbReference>
<evidence type="ECO:0000313" key="1">
    <source>
        <dbReference type="EMBL" id="ACD95361.1"/>
    </source>
</evidence>
<sequence length="258" mass="25513">MLKSGWRVFLSCVLLVVVTGCGGSGSGGAGADSSAGSLALVVDKIVAASGTDTVSATVTLTSLNSQPVNGVTVNVDMIYNGTVIATYSGNTNTAGVVAIPVPVGLVPADRTVYLQAKSSGITSSSSVAIAVKAPVLTVTLANASVTDVAGVTFTGAGIKFADFNGNGIANTAITFTYTSNSGSPGTLSHLGTPLAVGNSFTVTTDSTGYATIALDGVINAMPPSGSSDSTTFNYTVSVVYGTYTYTKQGSVSVTVTSS</sequence>
<accession>B3E9T5</accession>
<dbReference type="Gene3D" id="2.60.40.10">
    <property type="entry name" value="Immunoglobulins"/>
    <property type="match status" value="1"/>
</dbReference>
<evidence type="ECO:0008006" key="3">
    <source>
        <dbReference type="Google" id="ProtNLM"/>
    </source>
</evidence>
<dbReference type="EMBL" id="CP001089">
    <property type="protein sequence ID" value="ACD95361.1"/>
    <property type="molecule type" value="Genomic_DNA"/>
</dbReference>
<evidence type="ECO:0000313" key="2">
    <source>
        <dbReference type="Proteomes" id="UP000002420"/>
    </source>
</evidence>
<organism evidence="1 2">
    <name type="scientific">Trichlorobacter lovleyi (strain ATCC BAA-1151 / DSM 17278 / SZ)</name>
    <name type="common">Geobacter lovleyi</name>
    <dbReference type="NCBI Taxonomy" id="398767"/>
    <lineage>
        <taxon>Bacteria</taxon>
        <taxon>Pseudomonadati</taxon>
        <taxon>Thermodesulfobacteriota</taxon>
        <taxon>Desulfuromonadia</taxon>
        <taxon>Geobacterales</taxon>
        <taxon>Geobacteraceae</taxon>
        <taxon>Trichlorobacter</taxon>
    </lineage>
</organism>
<gene>
    <name evidence="1" type="ordered locus">Glov_1645</name>
</gene>
<proteinExistence type="predicted"/>
<dbReference type="AlphaFoldDB" id="B3E9T5"/>
<dbReference type="HOGENOM" id="CLU_1076707_0_0_7"/>
<dbReference type="Proteomes" id="UP000002420">
    <property type="component" value="Chromosome"/>
</dbReference>